<dbReference type="RefSeq" id="WP_379941545.1">
    <property type="nucleotide sequence ID" value="NZ_JBHTIB010000012.1"/>
</dbReference>
<feature type="domain" description="SusD-like N-terminal" evidence="8">
    <location>
        <begin position="23"/>
        <end position="225"/>
    </location>
</feature>
<organism evidence="9 10">
    <name type="scientific">Mariniflexile aquimaris</name>
    <dbReference type="NCBI Taxonomy" id="881009"/>
    <lineage>
        <taxon>Bacteria</taxon>
        <taxon>Pseudomonadati</taxon>
        <taxon>Bacteroidota</taxon>
        <taxon>Flavobacteriia</taxon>
        <taxon>Flavobacteriales</taxon>
        <taxon>Flavobacteriaceae</taxon>
        <taxon>Mariniflexile</taxon>
    </lineage>
</organism>
<evidence type="ECO:0000256" key="3">
    <source>
        <dbReference type="ARBA" id="ARBA00022729"/>
    </source>
</evidence>
<dbReference type="InterPro" id="IPR011990">
    <property type="entry name" value="TPR-like_helical_dom_sf"/>
</dbReference>
<dbReference type="EMBL" id="JBHTIB010000012">
    <property type="protein sequence ID" value="MFD0835958.1"/>
    <property type="molecule type" value="Genomic_DNA"/>
</dbReference>
<evidence type="ECO:0000256" key="4">
    <source>
        <dbReference type="ARBA" id="ARBA00023136"/>
    </source>
</evidence>
<evidence type="ECO:0000313" key="9">
    <source>
        <dbReference type="EMBL" id="MFD0835958.1"/>
    </source>
</evidence>
<accession>A0ABW3BTE6</accession>
<comment type="similarity">
    <text evidence="2">Belongs to the SusD family.</text>
</comment>
<dbReference type="Gene3D" id="1.25.40.390">
    <property type="match status" value="1"/>
</dbReference>
<dbReference type="SUPFAM" id="SSF48452">
    <property type="entry name" value="TPR-like"/>
    <property type="match status" value="1"/>
</dbReference>
<sequence length="493" mass="55352">MKRIKLIFSIFTVLIAFSCSESYLDKQPLDTINTENYPQTAAELITIVNGAYQPLQWPKLYNLRMWTSDIMAGNSIVGAGGGTDGIETQNMSNFVTQPDNAGVLDLWRGPWPGILMSNIVLEAAPSLNIDENIKNRSIGEAYFLRANYYFILARYFGDVPLVTKPLSSDDDLFPARNPVSEIYDLIISDLKNAIQLLPTKSSYSQQDIGRASKGAAYGTLAKVYLTLGNYQETVDMVTQVEGLGYALNLNYASNFDINNENSQESIFEVQYASDGGYSFWNNENQASWTSPFMGPRGSNFVGGSFGWNQPTQEFINQYEAGDLRKDVTILYEGCPDFDGKQYQSSYSLTGFNVRKFLVPLSVVSSYDNSPLNFPVLRYSDVLLMKAEALNELGQTLQAETYINMVRNRAGLDNIQSGLSKNDFRDAVLKERRIELAFEGQRWFDLIRVNNGQYGLDFLHSIGKTNATQKHLLFPVPQIEIDRNPKLLPQNPGY</sequence>
<reference evidence="10" key="1">
    <citation type="journal article" date="2019" name="Int. J. Syst. Evol. Microbiol.">
        <title>The Global Catalogue of Microorganisms (GCM) 10K type strain sequencing project: providing services to taxonomists for standard genome sequencing and annotation.</title>
        <authorList>
            <consortium name="The Broad Institute Genomics Platform"/>
            <consortium name="The Broad Institute Genome Sequencing Center for Infectious Disease"/>
            <person name="Wu L."/>
            <person name="Ma J."/>
        </authorList>
    </citation>
    <scope>NUCLEOTIDE SEQUENCE [LARGE SCALE GENOMIC DNA]</scope>
    <source>
        <strain evidence="10">CCUG 60529</strain>
    </source>
</reference>
<keyword evidence="5" id="KW-0998">Cell outer membrane</keyword>
<evidence type="ECO:0000313" key="10">
    <source>
        <dbReference type="Proteomes" id="UP001597011"/>
    </source>
</evidence>
<feature type="chain" id="PRO_5046793379" evidence="6">
    <location>
        <begin position="19"/>
        <end position="493"/>
    </location>
</feature>
<evidence type="ECO:0000256" key="6">
    <source>
        <dbReference type="SAM" id="SignalP"/>
    </source>
</evidence>
<evidence type="ECO:0000256" key="1">
    <source>
        <dbReference type="ARBA" id="ARBA00004442"/>
    </source>
</evidence>
<proteinExistence type="inferred from homology"/>
<keyword evidence="3 6" id="KW-0732">Signal</keyword>
<feature type="signal peptide" evidence="6">
    <location>
        <begin position="1"/>
        <end position="18"/>
    </location>
</feature>
<comment type="subcellular location">
    <subcellularLocation>
        <location evidence="1">Cell outer membrane</location>
    </subcellularLocation>
</comment>
<dbReference type="CDD" id="cd08977">
    <property type="entry name" value="SusD"/>
    <property type="match status" value="1"/>
</dbReference>
<name>A0ABW3BTE6_9FLAO</name>
<feature type="domain" description="RagB/SusD" evidence="7">
    <location>
        <begin position="295"/>
        <end position="493"/>
    </location>
</feature>
<evidence type="ECO:0000256" key="5">
    <source>
        <dbReference type="ARBA" id="ARBA00023237"/>
    </source>
</evidence>
<dbReference type="Pfam" id="PF07980">
    <property type="entry name" value="SusD_RagB"/>
    <property type="match status" value="1"/>
</dbReference>
<dbReference type="PROSITE" id="PS51257">
    <property type="entry name" value="PROKAR_LIPOPROTEIN"/>
    <property type="match status" value="1"/>
</dbReference>
<evidence type="ECO:0000256" key="2">
    <source>
        <dbReference type="ARBA" id="ARBA00006275"/>
    </source>
</evidence>
<dbReference type="InterPro" id="IPR033985">
    <property type="entry name" value="SusD-like_N"/>
</dbReference>
<comment type="caution">
    <text evidence="9">The sequence shown here is derived from an EMBL/GenBank/DDBJ whole genome shotgun (WGS) entry which is preliminary data.</text>
</comment>
<evidence type="ECO:0000259" key="7">
    <source>
        <dbReference type="Pfam" id="PF07980"/>
    </source>
</evidence>
<protein>
    <submittedName>
        <fullName evidence="9">RagB/SusD family nutrient uptake outer membrane protein</fullName>
    </submittedName>
</protein>
<keyword evidence="10" id="KW-1185">Reference proteome</keyword>
<keyword evidence="4" id="KW-0472">Membrane</keyword>
<gene>
    <name evidence="9" type="ORF">ACFQ0I_09295</name>
</gene>
<dbReference type="Proteomes" id="UP001597011">
    <property type="component" value="Unassembled WGS sequence"/>
</dbReference>
<dbReference type="InterPro" id="IPR012944">
    <property type="entry name" value="SusD_RagB_dom"/>
</dbReference>
<evidence type="ECO:0000259" key="8">
    <source>
        <dbReference type="Pfam" id="PF14322"/>
    </source>
</evidence>
<dbReference type="Pfam" id="PF14322">
    <property type="entry name" value="SusD-like_3"/>
    <property type="match status" value="1"/>
</dbReference>